<dbReference type="EMBL" id="JAVFWL010000005">
    <property type="protein sequence ID" value="KAK6758914.1"/>
    <property type="molecule type" value="Genomic_DNA"/>
</dbReference>
<dbReference type="Pfam" id="PF12937">
    <property type="entry name" value="F-box-like"/>
    <property type="match status" value="1"/>
</dbReference>
<organism evidence="2 3">
    <name type="scientific">Necator americanus</name>
    <name type="common">Human hookworm</name>
    <dbReference type="NCBI Taxonomy" id="51031"/>
    <lineage>
        <taxon>Eukaryota</taxon>
        <taxon>Metazoa</taxon>
        <taxon>Ecdysozoa</taxon>
        <taxon>Nematoda</taxon>
        <taxon>Chromadorea</taxon>
        <taxon>Rhabditida</taxon>
        <taxon>Rhabditina</taxon>
        <taxon>Rhabditomorpha</taxon>
        <taxon>Strongyloidea</taxon>
        <taxon>Ancylostomatidae</taxon>
        <taxon>Bunostominae</taxon>
        <taxon>Necator</taxon>
    </lineage>
</organism>
<evidence type="ECO:0000313" key="3">
    <source>
        <dbReference type="Proteomes" id="UP001303046"/>
    </source>
</evidence>
<proteinExistence type="predicted"/>
<protein>
    <recommendedName>
        <fullName evidence="1">F-box domain-containing protein</fullName>
    </recommendedName>
</protein>
<accession>A0ABR1E896</accession>
<sequence>MDSSTKTNNNLCESKKRLLWTLSGKTDQDYCLLLKEIKYVEKLPRGKLKRGPEPQRSDFQVPIPGFFEFLELPSSIQLKVLQYLTANDVISCRLVCRSFNRLIMEGGSELQRPKIGTVAVYLKESVPFVCDPEIDGLQSKKLSEFHDVAITALHFMEGDVCSSFLDSLLSILVRNHVTVLTLSCVDAHLLCTVDEFVHFLKETNVRTLTINSVKMRPFVHELMQHHVVQNLLCLLLYSVPYVNDASVVLSSMFRDGPPTLKDFRVLLKEWKDGFVDIVRFHVRERFDWPNRDKIISGLKFRVRERDRAADNYVLWNSRAGLRIFGEDPENYTHSFSLEEKGVASFVFMKQPQYAICSR</sequence>
<name>A0ABR1E896_NECAM</name>
<keyword evidence="3" id="KW-1185">Reference proteome</keyword>
<dbReference type="SMART" id="SM00256">
    <property type="entry name" value="FBOX"/>
    <property type="match status" value="1"/>
</dbReference>
<dbReference type="Proteomes" id="UP001303046">
    <property type="component" value="Unassembled WGS sequence"/>
</dbReference>
<evidence type="ECO:0000313" key="2">
    <source>
        <dbReference type="EMBL" id="KAK6758914.1"/>
    </source>
</evidence>
<dbReference type="CDD" id="cd09917">
    <property type="entry name" value="F-box_SF"/>
    <property type="match status" value="1"/>
</dbReference>
<dbReference type="SUPFAM" id="SSF81383">
    <property type="entry name" value="F-box domain"/>
    <property type="match status" value="1"/>
</dbReference>
<evidence type="ECO:0000259" key="1">
    <source>
        <dbReference type="PROSITE" id="PS50181"/>
    </source>
</evidence>
<dbReference type="PROSITE" id="PS50181">
    <property type="entry name" value="FBOX"/>
    <property type="match status" value="1"/>
</dbReference>
<feature type="domain" description="F-box" evidence="1">
    <location>
        <begin position="66"/>
        <end position="113"/>
    </location>
</feature>
<dbReference type="InterPro" id="IPR036047">
    <property type="entry name" value="F-box-like_dom_sf"/>
</dbReference>
<dbReference type="Gene3D" id="1.20.1280.50">
    <property type="match status" value="1"/>
</dbReference>
<gene>
    <name evidence="2" type="primary">Necator_chrV.g21049</name>
    <name evidence="2" type="ORF">RB195_016256</name>
</gene>
<reference evidence="2 3" key="1">
    <citation type="submission" date="2023-08" db="EMBL/GenBank/DDBJ databases">
        <title>A Necator americanus chromosomal reference genome.</title>
        <authorList>
            <person name="Ilik V."/>
            <person name="Petrzelkova K.J."/>
            <person name="Pardy F."/>
            <person name="Fuh T."/>
            <person name="Niatou-Singa F.S."/>
            <person name="Gouil Q."/>
            <person name="Baker L."/>
            <person name="Ritchie M.E."/>
            <person name="Jex A.R."/>
            <person name="Gazzola D."/>
            <person name="Li H."/>
            <person name="Toshio Fujiwara R."/>
            <person name="Zhan B."/>
            <person name="Aroian R.V."/>
            <person name="Pafco B."/>
            <person name="Schwarz E.M."/>
        </authorList>
    </citation>
    <scope>NUCLEOTIDE SEQUENCE [LARGE SCALE GENOMIC DNA]</scope>
    <source>
        <strain evidence="2 3">Aroian</strain>
        <tissue evidence="2">Whole animal</tissue>
    </source>
</reference>
<comment type="caution">
    <text evidence="2">The sequence shown here is derived from an EMBL/GenBank/DDBJ whole genome shotgun (WGS) entry which is preliminary data.</text>
</comment>
<dbReference type="InterPro" id="IPR001810">
    <property type="entry name" value="F-box_dom"/>
</dbReference>